<organism evidence="3 4">
    <name type="scientific">Lacticaseibacillus pabuli</name>
    <dbReference type="NCBI Taxonomy" id="3025672"/>
    <lineage>
        <taxon>Bacteria</taxon>
        <taxon>Bacillati</taxon>
        <taxon>Bacillota</taxon>
        <taxon>Bacilli</taxon>
        <taxon>Lactobacillales</taxon>
        <taxon>Lactobacillaceae</taxon>
        <taxon>Lacticaseibacillus</taxon>
    </lineage>
</organism>
<dbReference type="InterPro" id="IPR005754">
    <property type="entry name" value="Sortase"/>
</dbReference>
<reference evidence="3 4" key="1">
    <citation type="submission" date="2023-02" db="EMBL/GenBank/DDBJ databases">
        <title>Genome sequence of Lacticaseibacillus sp. KACC 23028.</title>
        <authorList>
            <person name="Kim S."/>
            <person name="Heo J."/>
            <person name="Kwon S.-W."/>
        </authorList>
    </citation>
    <scope>NUCLEOTIDE SEQUENCE [LARGE SCALE GENOMIC DNA]</scope>
    <source>
        <strain evidence="3 4">KACC 23028</strain>
    </source>
</reference>
<keyword evidence="2" id="KW-0812">Transmembrane</keyword>
<keyword evidence="2" id="KW-0472">Membrane</keyword>
<gene>
    <name evidence="3" type="ORF">PQ472_11205</name>
</gene>
<evidence type="ECO:0000256" key="2">
    <source>
        <dbReference type="SAM" id="Phobius"/>
    </source>
</evidence>
<evidence type="ECO:0000313" key="3">
    <source>
        <dbReference type="EMBL" id="WDF82444.1"/>
    </source>
</evidence>
<keyword evidence="1" id="KW-0378">Hydrolase</keyword>
<dbReference type="Pfam" id="PF04203">
    <property type="entry name" value="Sortase"/>
    <property type="match status" value="1"/>
</dbReference>
<name>A0ABY7WRM6_9LACO</name>
<dbReference type="Gene3D" id="2.40.260.10">
    <property type="entry name" value="Sortase"/>
    <property type="match status" value="1"/>
</dbReference>
<keyword evidence="2" id="KW-1133">Transmembrane helix</keyword>
<dbReference type="InterPro" id="IPR042002">
    <property type="entry name" value="Sortase_C"/>
</dbReference>
<dbReference type="Proteomes" id="UP001220377">
    <property type="component" value="Chromosome"/>
</dbReference>
<proteinExistence type="predicted"/>
<dbReference type="CDD" id="cd05827">
    <property type="entry name" value="Sortase_C"/>
    <property type="match status" value="1"/>
</dbReference>
<feature type="transmembrane region" description="Helical" evidence="2">
    <location>
        <begin position="230"/>
        <end position="248"/>
    </location>
</feature>
<dbReference type="InterPro" id="IPR023365">
    <property type="entry name" value="Sortase_dom-sf"/>
</dbReference>
<accession>A0ABY7WRM6</accession>
<dbReference type="EMBL" id="CP117884">
    <property type="protein sequence ID" value="WDF82444.1"/>
    <property type="molecule type" value="Genomic_DNA"/>
</dbReference>
<dbReference type="NCBIfam" id="NF033745">
    <property type="entry name" value="class_C_sortase"/>
    <property type="match status" value="1"/>
</dbReference>
<protein>
    <submittedName>
        <fullName evidence="3">Class C sortase</fullName>
    </submittedName>
</protein>
<keyword evidence="4" id="KW-1185">Reference proteome</keyword>
<sequence>MTKRDWIRRVLLTLGILICLYPFASRAMVAIHDRIQIGELRRDKADQEKRAAALAKLEGNKFAPAFTTKNLDKEMQQQVLGSITLPTLQVGMLLFDNISEDALNRGAGVLHGGSAPTGGRGTHAVISAHSGLPGKEFFSRLHKMKKGDRFVITVGERKLAYAVDAKFTVEPHDVSQLHIDPNRDLVTLLTCTPVPLNTHRLLVRGHRVPYTAELSRAIEVAQRRSDWRNGVILVIVTLALLGLLWLIWRRKKRQAVD</sequence>
<evidence type="ECO:0000313" key="4">
    <source>
        <dbReference type="Proteomes" id="UP001220377"/>
    </source>
</evidence>
<evidence type="ECO:0000256" key="1">
    <source>
        <dbReference type="ARBA" id="ARBA00022801"/>
    </source>
</evidence>
<dbReference type="NCBIfam" id="TIGR01076">
    <property type="entry name" value="sortase_fam"/>
    <property type="match status" value="1"/>
</dbReference>
<dbReference type="RefSeq" id="WP_274259901.1">
    <property type="nucleotide sequence ID" value="NZ_CP117884.1"/>
</dbReference>
<dbReference type="SUPFAM" id="SSF63817">
    <property type="entry name" value="Sortase"/>
    <property type="match status" value="1"/>
</dbReference>